<dbReference type="GO" id="GO:0008168">
    <property type="term" value="F:methyltransferase activity"/>
    <property type="evidence" value="ECO:0007669"/>
    <property type="project" value="UniProtKB-KW"/>
</dbReference>
<organism evidence="1 2">
    <name type="scientific">Paenibacillus glacialis</name>
    <dbReference type="NCBI Taxonomy" id="494026"/>
    <lineage>
        <taxon>Bacteria</taxon>
        <taxon>Bacillati</taxon>
        <taxon>Bacillota</taxon>
        <taxon>Bacilli</taxon>
        <taxon>Bacillales</taxon>
        <taxon>Paenibacillaceae</taxon>
        <taxon>Paenibacillus</taxon>
    </lineage>
</organism>
<dbReference type="OrthoDB" id="146133at2"/>
<dbReference type="InterPro" id="IPR036388">
    <property type="entry name" value="WH-like_DNA-bd_sf"/>
</dbReference>
<comment type="caution">
    <text evidence="1">The sequence shown here is derived from an EMBL/GenBank/DDBJ whole genome shotgun (WGS) entry which is preliminary data.</text>
</comment>
<protein>
    <submittedName>
        <fullName evidence="1">2-ketoarginine methyltransferase</fullName>
    </submittedName>
</protein>
<evidence type="ECO:0000313" key="1">
    <source>
        <dbReference type="EMBL" id="OAB40703.1"/>
    </source>
</evidence>
<dbReference type="RefSeq" id="WP_068535543.1">
    <property type="nucleotide sequence ID" value="NZ_LVJH01000035.1"/>
</dbReference>
<dbReference type="GO" id="GO:0032259">
    <property type="term" value="P:methylation"/>
    <property type="evidence" value="ECO:0007669"/>
    <property type="project" value="UniProtKB-KW"/>
</dbReference>
<dbReference type="SUPFAM" id="SSF53335">
    <property type="entry name" value="S-adenosyl-L-methionine-dependent methyltransferases"/>
    <property type="match status" value="1"/>
</dbReference>
<sequence length="338" mass="38620">MEVQLIESIQPIRYFTLAVCIYHLFDTGLFNVFVEDGPSSVHQLANRLALDEEKLQGFLKYLKNEHVLIEENDEFQLSPKGIELGDFRGWYIMMIGGYAETFLQIGSKLKENSGWATRDSMKVGVGSCGISHYDAIPLTQSLMSHIPGECNRLLDLGCGNGLYLVEFCKHYPDIQAWGVEPSEGGYAEAVKLVEAHGLQNRIQLTCSPAIEFFQSDFDYKPDFIVLGFVLHEILGQDGEEGVIRFLTQITDRFPDINIIVIEVDNQIDDLEIMNHGLAKSYYNPYYLLHYFTRQRLETEKYWDKLFASLNLTVQAKERVNHHVDSTDLTIGYLLQRGK</sequence>
<accession>A0A162M9U3</accession>
<evidence type="ECO:0000313" key="2">
    <source>
        <dbReference type="Proteomes" id="UP000076967"/>
    </source>
</evidence>
<keyword evidence="1" id="KW-0808">Transferase</keyword>
<dbReference type="Proteomes" id="UP000076967">
    <property type="component" value="Unassembled WGS sequence"/>
</dbReference>
<dbReference type="Gene3D" id="1.10.10.10">
    <property type="entry name" value="Winged helix-like DNA-binding domain superfamily/Winged helix DNA-binding domain"/>
    <property type="match status" value="1"/>
</dbReference>
<dbReference type="InterPro" id="IPR036390">
    <property type="entry name" value="WH_DNA-bd_sf"/>
</dbReference>
<dbReference type="EMBL" id="LVJH01000035">
    <property type="protein sequence ID" value="OAB40703.1"/>
    <property type="molecule type" value="Genomic_DNA"/>
</dbReference>
<dbReference type="InterPro" id="IPR029063">
    <property type="entry name" value="SAM-dependent_MTases_sf"/>
</dbReference>
<proteinExistence type="predicted"/>
<dbReference type="Pfam" id="PF13489">
    <property type="entry name" value="Methyltransf_23"/>
    <property type="match status" value="1"/>
</dbReference>
<keyword evidence="2" id="KW-1185">Reference proteome</keyword>
<name>A0A162M9U3_9BACL</name>
<dbReference type="InterPro" id="IPR030899">
    <property type="entry name" value="MrsA"/>
</dbReference>
<dbReference type="AlphaFoldDB" id="A0A162M9U3"/>
<dbReference type="STRING" id="494026.PGLA_18050"/>
<dbReference type="Gene3D" id="3.40.50.150">
    <property type="entry name" value="Vaccinia Virus protein VP39"/>
    <property type="match status" value="1"/>
</dbReference>
<dbReference type="NCBIfam" id="TIGR04543">
    <property type="entry name" value="ketoArg_3Met"/>
    <property type="match status" value="1"/>
</dbReference>
<dbReference type="SUPFAM" id="SSF46785">
    <property type="entry name" value="Winged helix' DNA-binding domain"/>
    <property type="match status" value="1"/>
</dbReference>
<reference evidence="1 2" key="1">
    <citation type="submission" date="2016-03" db="EMBL/GenBank/DDBJ databases">
        <title>Draft genome sequence of Paenibacillus glacialis DSM 22343.</title>
        <authorList>
            <person name="Shin S.-K."/>
            <person name="Yi H."/>
        </authorList>
    </citation>
    <scope>NUCLEOTIDE SEQUENCE [LARGE SCALE GENOMIC DNA]</scope>
    <source>
        <strain evidence="1 2">DSM 22343</strain>
    </source>
</reference>
<dbReference type="CDD" id="cd02440">
    <property type="entry name" value="AdoMet_MTases"/>
    <property type="match status" value="1"/>
</dbReference>
<keyword evidence="1" id="KW-0489">Methyltransferase</keyword>
<gene>
    <name evidence="1" type="ORF">PGLA_18050</name>
</gene>